<dbReference type="RefSeq" id="WP_105353020.1">
    <property type="nucleotide sequence ID" value="NZ_PUIA01000035.1"/>
</dbReference>
<evidence type="ECO:0008006" key="3">
    <source>
        <dbReference type="Google" id="ProtNLM"/>
    </source>
</evidence>
<reference evidence="1 2" key="1">
    <citation type="submission" date="2018-02" db="EMBL/GenBank/DDBJ databases">
        <title>Comparative genomes isolates from brazilian mangrove.</title>
        <authorList>
            <person name="Araujo J.E."/>
            <person name="Taketani R.G."/>
            <person name="Silva M.C.P."/>
            <person name="Loureco M.V."/>
            <person name="Andreote F.D."/>
        </authorList>
    </citation>
    <scope>NUCLEOTIDE SEQUENCE [LARGE SCALE GENOMIC DNA]</scope>
    <source>
        <strain evidence="1 2">HEX-2 MGV</strain>
    </source>
</reference>
<dbReference type="EMBL" id="PUIA01000035">
    <property type="protein sequence ID" value="PQO33342.1"/>
    <property type="molecule type" value="Genomic_DNA"/>
</dbReference>
<sequence>MKAKQFDKLAKEAFGSMLQDFGFTSDQSRGCTFYRRVNDDLYHLIIPDLLRSGERYDVMVFPFCPRLDPLFSEKFPDSLGIPTGSFCYLAPSGVGPDQTLFEASSEERFFSVFNSQVAPLLKTMAVGYLDQVQSLENMLPLIRSPHQKALASFYVHGDAASRVQLEQQRDRLAALDTDDKTVSAILGLIESLLSTPA</sequence>
<dbReference type="Proteomes" id="UP000240009">
    <property type="component" value="Unassembled WGS sequence"/>
</dbReference>
<gene>
    <name evidence="1" type="ORF">C5Y96_10850</name>
</gene>
<evidence type="ECO:0000313" key="2">
    <source>
        <dbReference type="Proteomes" id="UP000240009"/>
    </source>
</evidence>
<evidence type="ECO:0000313" key="1">
    <source>
        <dbReference type="EMBL" id="PQO33342.1"/>
    </source>
</evidence>
<protein>
    <recommendedName>
        <fullName evidence="3">DUF4304 domain-containing protein</fullName>
    </recommendedName>
</protein>
<dbReference type="AlphaFoldDB" id="A0A2S8FMC4"/>
<accession>A0A2S8FMC4</accession>
<dbReference type="OrthoDB" id="9554359at2"/>
<proteinExistence type="predicted"/>
<comment type="caution">
    <text evidence="1">The sequence shown here is derived from an EMBL/GenBank/DDBJ whole genome shotgun (WGS) entry which is preliminary data.</text>
</comment>
<name>A0A2S8FMC4_9BACT</name>
<organism evidence="1 2">
    <name type="scientific">Blastopirellula marina</name>
    <dbReference type="NCBI Taxonomy" id="124"/>
    <lineage>
        <taxon>Bacteria</taxon>
        <taxon>Pseudomonadati</taxon>
        <taxon>Planctomycetota</taxon>
        <taxon>Planctomycetia</taxon>
        <taxon>Pirellulales</taxon>
        <taxon>Pirellulaceae</taxon>
        <taxon>Blastopirellula</taxon>
    </lineage>
</organism>